<dbReference type="InterPro" id="IPR001387">
    <property type="entry name" value="Cro/C1-type_HTH"/>
</dbReference>
<sequence>MTQTDEFIKEFSKDSKFKRDFEEADMRTEAALAVRSLREQLGLTQAEFAELVGKPQSTISRIETEEMNPTFKLLEEIGAKTNRRLNIKYV</sequence>
<dbReference type="SUPFAM" id="SSF47413">
    <property type="entry name" value="lambda repressor-like DNA-binding domains"/>
    <property type="match status" value="1"/>
</dbReference>
<dbReference type="CDD" id="cd00093">
    <property type="entry name" value="HTH_XRE"/>
    <property type="match status" value="1"/>
</dbReference>
<dbReference type="GO" id="GO:0003677">
    <property type="term" value="F:DNA binding"/>
    <property type="evidence" value="ECO:0007669"/>
    <property type="project" value="InterPro"/>
</dbReference>
<organism evidence="2 3">
    <name type="scientific">Fructilactobacillus cliffordii</name>
    <dbReference type="NCBI Taxonomy" id="2940299"/>
    <lineage>
        <taxon>Bacteria</taxon>
        <taxon>Bacillati</taxon>
        <taxon>Bacillota</taxon>
        <taxon>Bacilli</taxon>
        <taxon>Lactobacillales</taxon>
        <taxon>Lactobacillaceae</taxon>
        <taxon>Fructilactobacillus</taxon>
    </lineage>
</organism>
<accession>A0A9Q8ZTC3</accession>
<feature type="domain" description="HTH cro/C1-type" evidence="1">
    <location>
        <begin position="34"/>
        <end position="90"/>
    </location>
</feature>
<evidence type="ECO:0000313" key="2">
    <source>
        <dbReference type="EMBL" id="USS89383.1"/>
    </source>
</evidence>
<dbReference type="PROSITE" id="PS50943">
    <property type="entry name" value="HTH_CROC1"/>
    <property type="match status" value="1"/>
</dbReference>
<proteinExistence type="predicted"/>
<name>A0A9Q8ZTC3_9LACO</name>
<evidence type="ECO:0000313" key="3">
    <source>
        <dbReference type="Proteomes" id="UP001055911"/>
    </source>
</evidence>
<keyword evidence="3" id="KW-1185">Reference proteome</keyword>
<dbReference type="Proteomes" id="UP001055911">
    <property type="component" value="Chromosome"/>
</dbReference>
<dbReference type="EMBL" id="CP097119">
    <property type="protein sequence ID" value="USS89383.1"/>
    <property type="molecule type" value="Genomic_DNA"/>
</dbReference>
<gene>
    <name evidence="2" type="ORF">M3M40_00825</name>
</gene>
<reference evidence="2" key="1">
    <citation type="submission" date="2022-05" db="EMBL/GenBank/DDBJ databases">
        <authorList>
            <person name="Oliphant S.A."/>
            <person name="Watson-Haigh N.S."/>
            <person name="Sumby K.M."/>
            <person name="Gardner J.M."/>
            <person name="Jiranek V."/>
        </authorList>
    </citation>
    <scope>NUCLEOTIDE SEQUENCE</scope>
    <source>
        <strain evidence="2">KI4_B1</strain>
    </source>
</reference>
<evidence type="ECO:0000259" key="1">
    <source>
        <dbReference type="PROSITE" id="PS50943"/>
    </source>
</evidence>
<protein>
    <submittedName>
        <fullName evidence="2">Helix-turn-helix domain-containing protein</fullName>
    </submittedName>
</protein>
<dbReference type="RefSeq" id="WP_252766933.1">
    <property type="nucleotide sequence ID" value="NZ_CP097117.1"/>
</dbReference>
<dbReference type="Gene3D" id="1.10.260.40">
    <property type="entry name" value="lambda repressor-like DNA-binding domains"/>
    <property type="match status" value="1"/>
</dbReference>
<dbReference type="AlphaFoldDB" id="A0A9Q8ZTC3"/>
<dbReference type="Pfam" id="PF01381">
    <property type="entry name" value="HTH_3"/>
    <property type="match status" value="1"/>
</dbReference>
<dbReference type="InterPro" id="IPR010982">
    <property type="entry name" value="Lambda_DNA-bd_dom_sf"/>
</dbReference>
<dbReference type="SMART" id="SM00530">
    <property type="entry name" value="HTH_XRE"/>
    <property type="match status" value="1"/>
</dbReference>